<dbReference type="AlphaFoldDB" id="A0A6N0HPN3"/>
<dbReference type="PANTHER" id="PTHR42709">
    <property type="entry name" value="ALKALINE PHOSPHATASE LIKE PROTEIN"/>
    <property type="match status" value="1"/>
</dbReference>
<evidence type="ECO:0000259" key="2">
    <source>
        <dbReference type="Pfam" id="PF09335"/>
    </source>
</evidence>
<name>A0A6N0HPN3_9GAMM</name>
<dbReference type="Proteomes" id="UP000509429">
    <property type="component" value="Chromosome"/>
</dbReference>
<dbReference type="InterPro" id="IPR032816">
    <property type="entry name" value="VTT_dom"/>
</dbReference>
<proteinExistence type="predicted"/>
<dbReference type="InterPro" id="IPR051311">
    <property type="entry name" value="DedA_domain"/>
</dbReference>
<dbReference type="EMBL" id="CP054490">
    <property type="protein sequence ID" value="QKQ24241.1"/>
    <property type="molecule type" value="Genomic_DNA"/>
</dbReference>
<dbReference type="PANTHER" id="PTHR42709:SF11">
    <property type="entry name" value="DEDA FAMILY PROTEIN"/>
    <property type="match status" value="1"/>
</dbReference>
<evidence type="ECO:0000256" key="1">
    <source>
        <dbReference type="SAM" id="Phobius"/>
    </source>
</evidence>
<keyword evidence="1" id="KW-0472">Membrane</keyword>
<reference evidence="3 4" key="1">
    <citation type="submission" date="2020-05" db="EMBL/GenBank/DDBJ databases">
        <title>Horizontal transmission and recombination maintain forever young bacterial symbiont genomes.</title>
        <authorList>
            <person name="Russell S.L."/>
            <person name="Pepper-Tunick E."/>
            <person name="Svedberg J."/>
            <person name="Byrne A."/>
            <person name="Ruelas Castillo J."/>
            <person name="Vollmers C."/>
            <person name="Beinart R.A."/>
            <person name="Corbett-Detig R."/>
        </authorList>
    </citation>
    <scope>NUCLEOTIDE SEQUENCE [LARGE SCALE GENOMIC DNA]</scope>
    <source>
        <strain evidence="3">JDF_Ridge</strain>
    </source>
</reference>
<accession>A0A6N0HPN3</accession>
<dbReference type="RefSeq" id="WP_174605679.1">
    <property type="nucleotide sequence ID" value="NZ_CP054490.1"/>
</dbReference>
<sequence length="190" mass="21570">MDIFSKIYLRILNWAENRYAIYYLSVVSFLESSILPYPPPDVILAPMVFKRPDKAYYFAFICTVFSVFGGLAGYFLGEVLLQFLLGFELIKPESVANIKTFFDTYGIWVVGIAAFTPIPYKLATITAGTMSMALLPFIIISLIARAARYYLVALLVKAYGQQCDQWLQKYIDRLGYVLIVVVALSIWYAS</sequence>
<keyword evidence="4" id="KW-1185">Reference proteome</keyword>
<evidence type="ECO:0000313" key="4">
    <source>
        <dbReference type="Proteomes" id="UP000509429"/>
    </source>
</evidence>
<evidence type="ECO:0000313" key="3">
    <source>
        <dbReference type="EMBL" id="QKQ24241.1"/>
    </source>
</evidence>
<feature type="transmembrane region" description="Helical" evidence="1">
    <location>
        <begin position="170"/>
        <end position="189"/>
    </location>
</feature>
<dbReference type="Pfam" id="PF09335">
    <property type="entry name" value="VTT_dom"/>
    <property type="match status" value="1"/>
</dbReference>
<feature type="transmembrane region" description="Helical" evidence="1">
    <location>
        <begin position="132"/>
        <end position="158"/>
    </location>
</feature>
<protein>
    <submittedName>
        <fullName evidence="3">DedA family protein</fullName>
    </submittedName>
</protein>
<keyword evidence="1" id="KW-0812">Transmembrane</keyword>
<feature type="transmembrane region" description="Helical" evidence="1">
    <location>
        <begin position="57"/>
        <end position="81"/>
    </location>
</feature>
<keyword evidence="1" id="KW-1133">Transmembrane helix</keyword>
<dbReference type="KEGG" id="reo:HUE58_03650"/>
<organism evidence="3 4">
    <name type="scientific">Candidatus Ruthia endofausta</name>
    <dbReference type="NCBI Taxonomy" id="2738852"/>
    <lineage>
        <taxon>Bacteria</taxon>
        <taxon>Pseudomonadati</taxon>
        <taxon>Pseudomonadota</taxon>
        <taxon>Gammaproteobacteria</taxon>
        <taxon>Candidatus Pseudothioglobaceae</taxon>
        <taxon>Candidatus Ruthturnera</taxon>
    </lineage>
</organism>
<feature type="domain" description="VTT" evidence="2">
    <location>
        <begin position="47"/>
        <end position="156"/>
    </location>
</feature>
<dbReference type="GO" id="GO:0005886">
    <property type="term" value="C:plasma membrane"/>
    <property type="evidence" value="ECO:0007669"/>
    <property type="project" value="UniProtKB-ARBA"/>
</dbReference>
<gene>
    <name evidence="3" type="ORF">HUE58_03650</name>
</gene>
<feature type="transmembrane region" description="Helical" evidence="1">
    <location>
        <begin position="102"/>
        <end position="120"/>
    </location>
</feature>